<evidence type="ECO:0000313" key="2">
    <source>
        <dbReference type="EMBL" id="CAH8339346.1"/>
    </source>
</evidence>
<comment type="caution">
    <text evidence="2">The sequence shown here is derived from an EMBL/GenBank/DDBJ whole genome shotgun (WGS) entry which is preliminary data.</text>
</comment>
<dbReference type="AlphaFoldDB" id="A0ABC8JYB4"/>
<dbReference type="Proteomes" id="UP001642260">
    <property type="component" value="Unassembled WGS sequence"/>
</dbReference>
<evidence type="ECO:0008006" key="4">
    <source>
        <dbReference type="Google" id="ProtNLM"/>
    </source>
</evidence>
<feature type="region of interest" description="Disordered" evidence="1">
    <location>
        <begin position="1"/>
        <end position="24"/>
    </location>
</feature>
<name>A0ABC8JYB4_ERUVS</name>
<keyword evidence="3" id="KW-1185">Reference proteome</keyword>
<protein>
    <recommendedName>
        <fullName evidence="4">RRM domain-containing protein</fullName>
    </recommendedName>
</protein>
<evidence type="ECO:0000256" key="1">
    <source>
        <dbReference type="SAM" id="MobiDB-lite"/>
    </source>
</evidence>
<organism evidence="2 3">
    <name type="scientific">Eruca vesicaria subsp. sativa</name>
    <name type="common">Garden rocket</name>
    <name type="synonym">Eruca sativa</name>
    <dbReference type="NCBI Taxonomy" id="29727"/>
    <lineage>
        <taxon>Eukaryota</taxon>
        <taxon>Viridiplantae</taxon>
        <taxon>Streptophyta</taxon>
        <taxon>Embryophyta</taxon>
        <taxon>Tracheophyta</taxon>
        <taxon>Spermatophyta</taxon>
        <taxon>Magnoliopsida</taxon>
        <taxon>eudicotyledons</taxon>
        <taxon>Gunneridae</taxon>
        <taxon>Pentapetalae</taxon>
        <taxon>rosids</taxon>
        <taxon>malvids</taxon>
        <taxon>Brassicales</taxon>
        <taxon>Brassicaceae</taxon>
        <taxon>Brassiceae</taxon>
        <taxon>Eruca</taxon>
    </lineage>
</organism>
<accession>A0ABC8JYB4</accession>
<sequence length="277" mass="30401">MDESANKGLESEGSGAKIPKSNHVLRWSARPRPAYLEEKDVDLNPSYAGSSHMFRWSARPRPAYLEEKDVDLNANYAGSSIISRMVVTGYDTSPPLNDSVVEMALKKHFASFGIKLIHASVPVDMHSLILCSHALIYVYEEFEADVLKLSGSDMGGGCVLEITAYPFDNDNSIHHVFAHLKYDYRQRTLSIQGFDTSLEEDAVEKMLREIIPLSSPIVVNDGVRCTALLHLRGQDYVDKALQLSGGSLLGSNIAVTEVLQKRPAPAGLCPARKVALG</sequence>
<dbReference type="EMBL" id="CAKOAT010141820">
    <property type="protein sequence ID" value="CAH8339346.1"/>
    <property type="molecule type" value="Genomic_DNA"/>
</dbReference>
<gene>
    <name evidence="2" type="ORF">ERUC_LOCUS15105</name>
</gene>
<proteinExistence type="predicted"/>
<reference evidence="2 3" key="1">
    <citation type="submission" date="2022-03" db="EMBL/GenBank/DDBJ databases">
        <authorList>
            <person name="Macdonald S."/>
            <person name="Ahmed S."/>
            <person name="Newling K."/>
        </authorList>
    </citation>
    <scope>NUCLEOTIDE SEQUENCE [LARGE SCALE GENOMIC DNA]</scope>
</reference>
<evidence type="ECO:0000313" key="3">
    <source>
        <dbReference type="Proteomes" id="UP001642260"/>
    </source>
</evidence>